<sequence length="177" mass="20824">MEQNNQGVSSADVREISYNLSTNLEDYLKRFDQIEKGKNRFNFSAAFFQHLWLAYHFMFLDWVIICFSGLFLKLLLSILLQFQKDNTVSVVLTELKIFFFFWVIKFILLGCFGDRLLYRSIKKRIKDNRKGTVNLITWMTSSEKTVVFRGIAVVTSEILLLILSDNAMYAIVDWIVY</sequence>
<dbReference type="RefSeq" id="WP_104436460.1">
    <property type="nucleotide sequence ID" value="NZ_PTJA01000004.1"/>
</dbReference>
<evidence type="ECO:0000313" key="2">
    <source>
        <dbReference type="EMBL" id="PPK81368.1"/>
    </source>
</evidence>
<comment type="caution">
    <text evidence="2">The sequence shown here is derived from an EMBL/GenBank/DDBJ whole genome shotgun (WGS) entry which is preliminary data.</text>
</comment>
<reference evidence="2 3" key="1">
    <citation type="submission" date="2018-02" db="EMBL/GenBank/DDBJ databases">
        <title>Genomic Encyclopedia of Archaeal and Bacterial Type Strains, Phase II (KMG-II): from individual species to whole genera.</title>
        <authorList>
            <person name="Goeker M."/>
        </authorList>
    </citation>
    <scope>NUCLEOTIDE SEQUENCE [LARGE SCALE GENOMIC DNA]</scope>
    <source>
        <strain evidence="2 3">DSM 3808</strain>
    </source>
</reference>
<dbReference type="EMBL" id="PTJA01000004">
    <property type="protein sequence ID" value="PPK81368.1"/>
    <property type="molecule type" value="Genomic_DNA"/>
</dbReference>
<evidence type="ECO:0000256" key="1">
    <source>
        <dbReference type="SAM" id="Phobius"/>
    </source>
</evidence>
<keyword evidence="3" id="KW-1185">Reference proteome</keyword>
<name>A0A2S6HU63_9FIRM</name>
<keyword evidence="1" id="KW-0472">Membrane</keyword>
<dbReference type="AlphaFoldDB" id="A0A2S6HU63"/>
<proteinExistence type="predicted"/>
<feature type="transmembrane region" description="Helical" evidence="1">
    <location>
        <begin position="146"/>
        <end position="164"/>
    </location>
</feature>
<feature type="transmembrane region" description="Helical" evidence="1">
    <location>
        <begin position="97"/>
        <end position="118"/>
    </location>
</feature>
<accession>A0A2S6HU63</accession>
<keyword evidence="1" id="KW-1133">Transmembrane helix</keyword>
<evidence type="ECO:0000313" key="3">
    <source>
        <dbReference type="Proteomes" id="UP000237749"/>
    </source>
</evidence>
<keyword evidence="1" id="KW-0812">Transmembrane</keyword>
<gene>
    <name evidence="2" type="ORF">BXY41_104170</name>
</gene>
<feature type="transmembrane region" description="Helical" evidence="1">
    <location>
        <begin position="59"/>
        <end position="82"/>
    </location>
</feature>
<organism evidence="2 3">
    <name type="scientific">Lacrimispora xylanisolvens</name>
    <dbReference type="NCBI Taxonomy" id="384636"/>
    <lineage>
        <taxon>Bacteria</taxon>
        <taxon>Bacillati</taxon>
        <taxon>Bacillota</taxon>
        <taxon>Clostridia</taxon>
        <taxon>Lachnospirales</taxon>
        <taxon>Lachnospiraceae</taxon>
        <taxon>Lacrimispora</taxon>
    </lineage>
</organism>
<protein>
    <submittedName>
        <fullName evidence="2">Uncharacterized protein</fullName>
    </submittedName>
</protein>
<dbReference type="Proteomes" id="UP000237749">
    <property type="component" value="Unassembled WGS sequence"/>
</dbReference>